<dbReference type="Pfam" id="PF03123">
    <property type="entry name" value="CAT_RBD"/>
    <property type="match status" value="1"/>
</dbReference>
<dbReference type="OrthoDB" id="9813552at2"/>
<accession>A0A1L8QWV0</accession>
<dbReference type="RefSeq" id="WP_071874111.1">
    <property type="nucleotide sequence ID" value="NZ_JBHSHF010000012.1"/>
</dbReference>
<dbReference type="EMBL" id="JXKD01000002">
    <property type="protein sequence ID" value="OJG11950.1"/>
    <property type="molecule type" value="Genomic_DNA"/>
</dbReference>
<evidence type="ECO:0000313" key="5">
    <source>
        <dbReference type="Proteomes" id="UP000182149"/>
    </source>
</evidence>
<feature type="domain" description="PRD" evidence="2">
    <location>
        <begin position="67"/>
        <end position="171"/>
    </location>
</feature>
<evidence type="ECO:0000259" key="2">
    <source>
        <dbReference type="PROSITE" id="PS51372"/>
    </source>
</evidence>
<dbReference type="STRING" id="328396.RU93_GL001183"/>
<dbReference type="EMBL" id="JAJJVO010000065">
    <property type="protein sequence ID" value="MCC9273480.1"/>
    <property type="molecule type" value="Genomic_DNA"/>
</dbReference>
<reference evidence="4 5" key="1">
    <citation type="submission" date="2014-12" db="EMBL/GenBank/DDBJ databases">
        <title>Draft genome sequences of 29 type strains of Enterococci.</title>
        <authorList>
            <person name="Zhong Z."/>
            <person name="Sun Z."/>
            <person name="Liu W."/>
            <person name="Zhang W."/>
            <person name="Zhang H."/>
        </authorList>
    </citation>
    <scope>NUCLEOTIDE SEQUENCE [LARGE SCALE GENOMIC DNA]</scope>
    <source>
        <strain evidence="4 5">DSM 17690</strain>
    </source>
</reference>
<dbReference type="Gene3D" id="1.10.1790.10">
    <property type="entry name" value="PRD domain"/>
    <property type="match status" value="2"/>
</dbReference>
<dbReference type="InterPro" id="IPR036634">
    <property type="entry name" value="PRD_sf"/>
</dbReference>
<dbReference type="InterPro" id="IPR004341">
    <property type="entry name" value="CAT_RNA-bd_dom"/>
</dbReference>
<comment type="caution">
    <text evidence="4">The sequence shown here is derived from an EMBL/GenBank/DDBJ whole genome shotgun (WGS) entry which is preliminary data.</text>
</comment>
<dbReference type="Proteomes" id="UP000182149">
    <property type="component" value="Unassembled WGS sequence"/>
</dbReference>
<dbReference type="GO" id="GO:0006355">
    <property type="term" value="P:regulation of DNA-templated transcription"/>
    <property type="evidence" value="ECO:0007669"/>
    <property type="project" value="InterPro"/>
</dbReference>
<dbReference type="PROSITE" id="PS51372">
    <property type="entry name" value="PRD_2"/>
    <property type="match status" value="2"/>
</dbReference>
<evidence type="ECO:0000256" key="1">
    <source>
        <dbReference type="ARBA" id="ARBA00022737"/>
    </source>
</evidence>
<sequence>MKTFEVLKVLNHNVLLGVNQGKEYILTGKGIGFQMKPGLFVNEEKISNFHLIQDSQKLSDYEKMVLDTPGQILLATEKAIILAEERLQTKFDQTIHLSLLDHIRFAVYRLEHQIEVRSFLTEEYHFMYAELYDIATQMVKQINETIGVTLPDSEVGAIILHLHAALNKEKVSQTAIYAKVIEFSLIFLQEKLGAQIANNHLAKARLITHLKFALKRSESKKELANPLADVIKKQYPEIFQIAEQLAQEIQANFFIPFSQSEISYIALHLYHLQGEEKTEC</sequence>
<dbReference type="InterPro" id="IPR036650">
    <property type="entry name" value="CAT_RNA-bd_dom_sf"/>
</dbReference>
<dbReference type="SUPFAM" id="SSF63520">
    <property type="entry name" value="PTS-regulatory domain, PRD"/>
    <property type="match status" value="2"/>
</dbReference>
<reference evidence="3" key="2">
    <citation type="journal article" date="2021" name="PeerJ">
        <title>Extensive microbial diversity within the chicken gut microbiome revealed by metagenomics and culture.</title>
        <authorList>
            <person name="Gilroy R."/>
            <person name="Ravi A."/>
            <person name="Getino M."/>
            <person name="Pursley I."/>
            <person name="Horton D.L."/>
            <person name="Alikhan N.F."/>
            <person name="Baker D."/>
            <person name="Gharbi K."/>
            <person name="Hall N."/>
            <person name="Watson M."/>
            <person name="Adriaenssens E.M."/>
            <person name="Foster-Nyarko E."/>
            <person name="Jarju S."/>
            <person name="Secka A."/>
            <person name="Antonio M."/>
            <person name="Oren A."/>
            <person name="Chaudhuri R.R."/>
            <person name="La Ragione R."/>
            <person name="Hildebrand F."/>
            <person name="Pallen M.J."/>
        </authorList>
    </citation>
    <scope>NUCLEOTIDE SEQUENCE</scope>
    <source>
        <strain evidence="3">150</strain>
    </source>
</reference>
<evidence type="ECO:0000313" key="4">
    <source>
        <dbReference type="EMBL" id="OJG11950.1"/>
    </source>
</evidence>
<name>A0A1L8QWV0_9ENTE</name>
<dbReference type="InterPro" id="IPR050661">
    <property type="entry name" value="BglG_antiterminators"/>
</dbReference>
<dbReference type="SMART" id="SM01061">
    <property type="entry name" value="CAT_RBD"/>
    <property type="match status" value="1"/>
</dbReference>
<evidence type="ECO:0000313" key="3">
    <source>
        <dbReference type="EMBL" id="MCC9273480.1"/>
    </source>
</evidence>
<dbReference type="AlphaFoldDB" id="A0A1L8QWV0"/>
<organism evidence="4 5">
    <name type="scientific">Enterococcus aquimarinus</name>
    <dbReference type="NCBI Taxonomy" id="328396"/>
    <lineage>
        <taxon>Bacteria</taxon>
        <taxon>Bacillati</taxon>
        <taxon>Bacillota</taxon>
        <taxon>Bacilli</taxon>
        <taxon>Lactobacillales</taxon>
        <taxon>Enterococcaceae</taxon>
        <taxon>Enterococcus</taxon>
    </lineage>
</organism>
<dbReference type="PANTHER" id="PTHR30185:SF15">
    <property type="entry name" value="CRYPTIC BETA-GLUCOSIDE BGL OPERON ANTITERMINATOR"/>
    <property type="match status" value="1"/>
</dbReference>
<dbReference type="GO" id="GO:0003723">
    <property type="term" value="F:RNA binding"/>
    <property type="evidence" value="ECO:0007669"/>
    <property type="project" value="InterPro"/>
</dbReference>
<reference evidence="3" key="3">
    <citation type="submission" date="2021-11" db="EMBL/GenBank/DDBJ databases">
        <authorList>
            <person name="Gilroy R."/>
        </authorList>
    </citation>
    <scope>NUCLEOTIDE SEQUENCE</scope>
    <source>
        <strain evidence="3">150</strain>
    </source>
</reference>
<dbReference type="Gene3D" id="2.30.24.10">
    <property type="entry name" value="CAT RNA-binding domain"/>
    <property type="match status" value="1"/>
</dbReference>
<dbReference type="InterPro" id="IPR011608">
    <property type="entry name" value="PRD"/>
</dbReference>
<dbReference type="Pfam" id="PF00874">
    <property type="entry name" value="PRD"/>
    <property type="match status" value="2"/>
</dbReference>
<gene>
    <name evidence="3" type="ORF">K8V42_04225</name>
    <name evidence="4" type="ORF">RU93_GL001183</name>
</gene>
<dbReference type="SUPFAM" id="SSF50151">
    <property type="entry name" value="SacY-like RNA-binding domain"/>
    <property type="match status" value="1"/>
</dbReference>
<protein>
    <submittedName>
        <fullName evidence="4">BglG family transcriptional antiterminator</fullName>
    </submittedName>
    <submittedName>
        <fullName evidence="3">PRD domain-containing protein</fullName>
    </submittedName>
</protein>
<feature type="domain" description="PRD" evidence="2">
    <location>
        <begin position="172"/>
        <end position="279"/>
    </location>
</feature>
<dbReference type="PANTHER" id="PTHR30185">
    <property type="entry name" value="CRYPTIC BETA-GLUCOSIDE BGL OPERON ANTITERMINATOR"/>
    <property type="match status" value="1"/>
</dbReference>
<dbReference type="Proteomes" id="UP000813384">
    <property type="component" value="Unassembled WGS sequence"/>
</dbReference>
<keyword evidence="5" id="KW-1185">Reference proteome</keyword>
<proteinExistence type="predicted"/>
<keyword evidence="1" id="KW-0677">Repeat</keyword>